<name>X0YAW9_9ZZZZ</name>
<reference evidence="1" key="1">
    <citation type="journal article" date="2014" name="Front. Microbiol.">
        <title>High frequency of phylogenetically diverse reductive dehalogenase-homologous genes in deep subseafloor sedimentary metagenomes.</title>
        <authorList>
            <person name="Kawai M."/>
            <person name="Futagami T."/>
            <person name="Toyoda A."/>
            <person name="Takaki Y."/>
            <person name="Nishi S."/>
            <person name="Hori S."/>
            <person name="Arai W."/>
            <person name="Tsubouchi T."/>
            <person name="Morono Y."/>
            <person name="Uchiyama I."/>
            <person name="Ito T."/>
            <person name="Fujiyama A."/>
            <person name="Inagaki F."/>
            <person name="Takami H."/>
        </authorList>
    </citation>
    <scope>NUCLEOTIDE SEQUENCE</scope>
    <source>
        <strain evidence="1">Expedition CK06-06</strain>
    </source>
</reference>
<organism evidence="1">
    <name type="scientific">marine sediment metagenome</name>
    <dbReference type="NCBI Taxonomy" id="412755"/>
    <lineage>
        <taxon>unclassified sequences</taxon>
        <taxon>metagenomes</taxon>
        <taxon>ecological metagenomes</taxon>
    </lineage>
</organism>
<evidence type="ECO:0000313" key="1">
    <source>
        <dbReference type="EMBL" id="GAG45893.1"/>
    </source>
</evidence>
<proteinExistence type="predicted"/>
<sequence length="111" mass="12231">MAPAVDPVTGLNYAVWTGFYFPRVQPTQATIGARVLGQTVNDRFGTRVSSDGTWLYISAPKRTARAAGNNVPSLPTATRAESGVVYQLRTDAHPRDIEMTQTQLWIEPILR</sequence>
<accession>X0YAW9</accession>
<comment type="caution">
    <text evidence="1">The sequence shown here is derived from an EMBL/GenBank/DDBJ whole genome shotgun (WGS) entry which is preliminary data.</text>
</comment>
<dbReference type="AlphaFoldDB" id="X0YAW9"/>
<protein>
    <submittedName>
        <fullName evidence="1">Uncharacterized protein</fullName>
    </submittedName>
</protein>
<gene>
    <name evidence="1" type="ORF">S01H1_84946</name>
</gene>
<feature type="non-terminal residue" evidence="1">
    <location>
        <position position="111"/>
    </location>
</feature>
<dbReference type="EMBL" id="BARS01058147">
    <property type="protein sequence ID" value="GAG45893.1"/>
    <property type="molecule type" value="Genomic_DNA"/>
</dbReference>